<evidence type="ECO:0000313" key="4">
    <source>
        <dbReference type="Proteomes" id="UP000000437"/>
    </source>
</evidence>
<keyword evidence="1" id="KW-0433">Leucine-rich repeat</keyword>
<dbReference type="Gene3D" id="3.80.10.10">
    <property type="entry name" value="Ribonuclease Inhibitor"/>
    <property type="match status" value="1"/>
</dbReference>
<dbReference type="InterPro" id="IPR011029">
    <property type="entry name" value="DEATH-like_dom_sf"/>
</dbReference>
<dbReference type="InterPro" id="IPR032675">
    <property type="entry name" value="LRR_dom_sf"/>
</dbReference>
<reference evidence="5" key="1">
    <citation type="submission" date="2025-08" db="UniProtKB">
        <authorList>
            <consortium name="RefSeq"/>
        </authorList>
    </citation>
    <scope>IDENTIFICATION</scope>
    <source>
        <strain evidence="5">Tuebingen</strain>
        <tissue evidence="5">Fibroblasts and whole tissue</tissue>
    </source>
</reference>
<dbReference type="Gene3D" id="1.10.533.10">
    <property type="entry name" value="Death Domain, Fas"/>
    <property type="match status" value="1"/>
</dbReference>
<keyword evidence="2" id="KW-0677">Repeat</keyword>
<accession>A0A8M9Q6H5</accession>
<evidence type="ECO:0000256" key="2">
    <source>
        <dbReference type="ARBA" id="ARBA00022737"/>
    </source>
</evidence>
<dbReference type="InterPro" id="IPR051261">
    <property type="entry name" value="NLR"/>
</dbReference>
<name>A0A8M9Q6H5_DANRE</name>
<organism evidence="4 5">
    <name type="scientific">Danio rerio</name>
    <name type="common">Zebrafish</name>
    <name type="synonym">Brachydanio rerio</name>
    <dbReference type="NCBI Taxonomy" id="7955"/>
    <lineage>
        <taxon>Eukaryota</taxon>
        <taxon>Metazoa</taxon>
        <taxon>Chordata</taxon>
        <taxon>Craniata</taxon>
        <taxon>Vertebrata</taxon>
        <taxon>Euteleostomi</taxon>
        <taxon>Actinopterygii</taxon>
        <taxon>Neopterygii</taxon>
        <taxon>Teleostei</taxon>
        <taxon>Ostariophysi</taxon>
        <taxon>Cypriniformes</taxon>
        <taxon>Danionidae</taxon>
        <taxon>Danioninae</taxon>
        <taxon>Danio</taxon>
    </lineage>
</organism>
<dbReference type="PANTHER" id="PTHR24106">
    <property type="entry name" value="NACHT, LRR AND CARD DOMAINS-CONTAINING"/>
    <property type="match status" value="1"/>
</dbReference>
<dbReference type="GO" id="GO:0042981">
    <property type="term" value="P:regulation of apoptotic process"/>
    <property type="evidence" value="ECO:0007669"/>
    <property type="project" value="InterPro"/>
</dbReference>
<dbReference type="Pfam" id="PF00619">
    <property type="entry name" value="CARD"/>
    <property type="match status" value="1"/>
</dbReference>
<dbReference type="SUPFAM" id="SSF52047">
    <property type="entry name" value="RNI-like"/>
    <property type="match status" value="1"/>
</dbReference>
<dbReference type="Proteomes" id="UP000000437">
    <property type="component" value="Chromosome 4"/>
</dbReference>
<dbReference type="KEGG" id="dre:110437810"/>
<keyword evidence="4" id="KW-1185">Reference proteome</keyword>
<evidence type="ECO:0000256" key="1">
    <source>
        <dbReference type="ARBA" id="ARBA00022614"/>
    </source>
</evidence>
<protein>
    <recommendedName>
        <fullName evidence="3">CARD domain-containing protein</fullName>
    </recommendedName>
</protein>
<dbReference type="PROSITE" id="PS50209">
    <property type="entry name" value="CARD"/>
    <property type="match status" value="1"/>
</dbReference>
<gene>
    <name evidence="5" type="primary">LOC110437810</name>
</gene>
<proteinExistence type="predicted"/>
<sequence>MANVEELLKNSLDKLEVAGLNEFLWCLSNDQGDNSKAKMENADRLKMVEKMVSCFGPKGAVKITVDILRKIKQNDWADQLEKTLKQAVNGGSRINVEELLKNSLDDLLISELKEFLWCLAKNYKCISKDEMENADSMDTVDKMVSCFGSERAVTITVNTLRKMSQNQLAEELEIAQKQAVNSRSRLNDEELLEYALDELRESELKEFLWCLMKNRRDISNAEMRNADRRKTVEKMVSCFGPERAVMITVDTLRKIYRNELADELQIAQKQDLSQVMCNLTPDAFEGLCSALQSSICALRELELSNNDLQDSGVKKLLSDGLKSPDCQLETLSNKKEKIHFKQGQVSIRHSEASARDLQDQDSDHLKQVHEEPKLNSDNDKTIFFDAHRLAFIERVTNVQSIADKLLDQRIIHKELYSEITQTNVTSQHNMRKIYDSVGLKGKKAKARFIDILQEEELYLLEDLMCSDA</sequence>
<dbReference type="AlphaFoldDB" id="A0A8M9Q6H5"/>
<evidence type="ECO:0000313" key="5">
    <source>
        <dbReference type="RefSeq" id="XP_021331011.3"/>
    </source>
</evidence>
<dbReference type="RefSeq" id="XP_021331011.3">
    <property type="nucleotide sequence ID" value="XM_021475336.3"/>
</dbReference>
<dbReference type="InterPro" id="IPR001315">
    <property type="entry name" value="CARD"/>
</dbReference>
<dbReference type="SUPFAM" id="SSF47986">
    <property type="entry name" value="DEATH domain"/>
    <property type="match status" value="1"/>
</dbReference>
<evidence type="ECO:0000259" key="3">
    <source>
        <dbReference type="PROSITE" id="PS50209"/>
    </source>
</evidence>
<dbReference type="OrthoDB" id="10058437at2759"/>